<dbReference type="AlphaFoldDB" id="W4UTP6"/>
<evidence type="ECO:0000313" key="3">
    <source>
        <dbReference type="Proteomes" id="UP000019131"/>
    </source>
</evidence>
<keyword evidence="3" id="KW-1185">Reference proteome</keyword>
<keyword evidence="1" id="KW-0732">Signal</keyword>
<evidence type="ECO:0000256" key="1">
    <source>
        <dbReference type="SAM" id="SignalP"/>
    </source>
</evidence>
<sequence length="67" mass="7721">MMKKYLLAAVYLASTLAAFAQREVSQERMEQIYEEAKTPYKYGMVVAPEDNNHKIDCPTVFRQGDKC</sequence>
<feature type="chain" id="PRO_5004849473" evidence="1">
    <location>
        <begin position="21"/>
        <end position="67"/>
    </location>
</feature>
<dbReference type="EMBL" id="BAIV01000018">
    <property type="protein sequence ID" value="GAE84605.1"/>
    <property type="molecule type" value="Genomic_DNA"/>
</dbReference>
<dbReference type="STRING" id="1445607.JCM10512_2962"/>
<reference evidence="2 3" key="1">
    <citation type="journal article" date="2014" name="Genome Announc.">
        <title>Draft Genome Sequence of Bacteroides reticulotermitis Strain JCM 10512T, Isolated from the Gut of a Termite.</title>
        <authorList>
            <person name="Yuki M."/>
            <person name="Oshima K."/>
            <person name="Suda W."/>
            <person name="Sakamoto M."/>
            <person name="Iida T."/>
            <person name="Hattori M."/>
            <person name="Ohkuma M."/>
        </authorList>
    </citation>
    <scope>NUCLEOTIDE SEQUENCE [LARGE SCALE GENOMIC DNA]</scope>
    <source>
        <strain evidence="2 3">JCM 10512</strain>
    </source>
</reference>
<accession>W4UTP6</accession>
<feature type="signal peptide" evidence="1">
    <location>
        <begin position="1"/>
        <end position="20"/>
    </location>
</feature>
<proteinExistence type="predicted"/>
<evidence type="ECO:0000313" key="2">
    <source>
        <dbReference type="EMBL" id="GAE84605.1"/>
    </source>
</evidence>
<comment type="caution">
    <text evidence="2">The sequence shown here is derived from an EMBL/GenBank/DDBJ whole genome shotgun (WGS) entry which is preliminary data.</text>
</comment>
<organism evidence="2 3">
    <name type="scientific">Bacteroides reticulotermitis JCM 10512</name>
    <dbReference type="NCBI Taxonomy" id="1445607"/>
    <lineage>
        <taxon>Bacteria</taxon>
        <taxon>Pseudomonadati</taxon>
        <taxon>Bacteroidota</taxon>
        <taxon>Bacteroidia</taxon>
        <taxon>Bacteroidales</taxon>
        <taxon>Bacteroidaceae</taxon>
        <taxon>Bacteroides</taxon>
    </lineage>
</organism>
<gene>
    <name evidence="2" type="ORF">JCM10512_2962</name>
</gene>
<name>W4UTP6_9BACE</name>
<protein>
    <submittedName>
        <fullName evidence="2">Beta-galactosidase</fullName>
    </submittedName>
</protein>
<dbReference type="Proteomes" id="UP000019131">
    <property type="component" value="Unassembled WGS sequence"/>
</dbReference>